<evidence type="ECO:0000313" key="3">
    <source>
        <dbReference type="EMBL" id="MXY95557.1"/>
    </source>
</evidence>
<dbReference type="InterPro" id="IPR006680">
    <property type="entry name" value="Amidohydro-rel"/>
</dbReference>
<keyword evidence="3" id="KW-0378">Hydrolase</keyword>
<feature type="domain" description="Amidohydrolase-related" evidence="2">
    <location>
        <begin position="8"/>
        <end position="285"/>
    </location>
</feature>
<evidence type="ECO:0000256" key="1">
    <source>
        <dbReference type="ARBA" id="ARBA00038310"/>
    </source>
</evidence>
<sequence>MTERRRYVDTHVHFWDSSVIDYPWLEGASAIAHPHLPADLERARAGVSLELAAIVFEEADCLPAHALREAEWITEMAQDEPRIRGIVASAPLQDGEGARPHLQALSELPLVKGIRRLIQDEPLGFCTAPEFVRGVQLLPEYGFSFDLCIYHPQMGDVLELVAQCPDVSFLLDHIGKPGIAAGIMQPWKDQLRELASRPDIHCKLSGVTTEADHENWNRDELRPYIEHVLDCFGPDRVVFGSDWPVVDMAADYVTWFDIVQDSIGHLSAADQQKIMHDNGARFYRLEI</sequence>
<comment type="caution">
    <text evidence="3">The sequence shown here is derived from an EMBL/GenBank/DDBJ whole genome shotgun (WGS) entry which is preliminary data.</text>
</comment>
<evidence type="ECO:0000259" key="2">
    <source>
        <dbReference type="Pfam" id="PF04909"/>
    </source>
</evidence>
<comment type="similarity">
    <text evidence="1">Belongs to the metallo-dependent hydrolases superfamily.</text>
</comment>
<reference evidence="3" key="1">
    <citation type="submission" date="2019-09" db="EMBL/GenBank/DDBJ databases">
        <title>Characterisation of the sponge microbiome using genome-centric metagenomics.</title>
        <authorList>
            <person name="Engelberts J.P."/>
            <person name="Robbins S.J."/>
            <person name="De Goeij J.M."/>
            <person name="Aranda M."/>
            <person name="Bell S.C."/>
            <person name="Webster N.S."/>
        </authorList>
    </citation>
    <scope>NUCLEOTIDE SEQUENCE</scope>
    <source>
        <strain evidence="3">SB0664_bin_27</strain>
    </source>
</reference>
<dbReference type="AlphaFoldDB" id="A0A6B0YY49"/>
<name>A0A6B0YY49_9CHLR</name>
<protein>
    <submittedName>
        <fullName evidence="3">Amidohydrolase family protein</fullName>
    </submittedName>
</protein>
<accession>A0A6B0YY49</accession>
<dbReference type="GO" id="GO:0016787">
    <property type="term" value="F:hydrolase activity"/>
    <property type="evidence" value="ECO:0007669"/>
    <property type="project" value="UniProtKB-KW"/>
</dbReference>
<dbReference type="PANTHER" id="PTHR43569">
    <property type="entry name" value="AMIDOHYDROLASE"/>
    <property type="match status" value="1"/>
</dbReference>
<dbReference type="InterPro" id="IPR032466">
    <property type="entry name" value="Metal_Hydrolase"/>
</dbReference>
<dbReference type="Pfam" id="PF04909">
    <property type="entry name" value="Amidohydro_2"/>
    <property type="match status" value="1"/>
</dbReference>
<gene>
    <name evidence="3" type="ORF">F4Y42_19140</name>
</gene>
<dbReference type="InterPro" id="IPR052350">
    <property type="entry name" value="Metallo-dep_Lactonases"/>
</dbReference>
<dbReference type="PANTHER" id="PTHR43569:SF2">
    <property type="entry name" value="AMIDOHYDROLASE-RELATED DOMAIN-CONTAINING PROTEIN"/>
    <property type="match status" value="1"/>
</dbReference>
<organism evidence="3">
    <name type="scientific">Caldilineaceae bacterium SB0664_bin_27</name>
    <dbReference type="NCBI Taxonomy" id="2605260"/>
    <lineage>
        <taxon>Bacteria</taxon>
        <taxon>Bacillati</taxon>
        <taxon>Chloroflexota</taxon>
        <taxon>Caldilineae</taxon>
        <taxon>Caldilineales</taxon>
        <taxon>Caldilineaceae</taxon>
    </lineage>
</organism>
<dbReference type="SUPFAM" id="SSF51556">
    <property type="entry name" value="Metallo-dependent hydrolases"/>
    <property type="match status" value="1"/>
</dbReference>
<proteinExistence type="inferred from homology"/>
<dbReference type="Gene3D" id="3.20.20.140">
    <property type="entry name" value="Metal-dependent hydrolases"/>
    <property type="match status" value="1"/>
</dbReference>
<dbReference type="EMBL" id="VXRG01000159">
    <property type="protein sequence ID" value="MXY95557.1"/>
    <property type="molecule type" value="Genomic_DNA"/>
</dbReference>